<dbReference type="Proteomes" id="UP000002072">
    <property type="component" value="Chromosome"/>
</dbReference>
<dbReference type="AlphaFoldDB" id="D1AYF9"/>
<dbReference type="GeneID" id="29673847"/>
<protein>
    <submittedName>
        <fullName evidence="1">Uncharacterized protein</fullName>
    </submittedName>
</protein>
<proteinExistence type="predicted"/>
<evidence type="ECO:0000313" key="2">
    <source>
        <dbReference type="Proteomes" id="UP000002072"/>
    </source>
</evidence>
<evidence type="ECO:0000313" key="1">
    <source>
        <dbReference type="EMBL" id="ACZ01335.1"/>
    </source>
</evidence>
<name>D1AYF9_STRM9</name>
<dbReference type="HOGENOM" id="CLU_2920847_0_0_0"/>
<sequence length="61" mass="7532">MLETFPEYSYQKCIDIYDRIIENEKMKEYDKGILKKNINNKIENEISDNWNTKKDKQELER</sequence>
<dbReference type="KEGG" id="smf:Smon_0868"/>
<accession>D1AYF9</accession>
<organism evidence="1 2">
    <name type="scientific">Streptobacillus moniliformis (strain ATCC 14647 / DSM 12112 / NCTC 10651 / 9901)</name>
    <dbReference type="NCBI Taxonomy" id="519441"/>
    <lineage>
        <taxon>Bacteria</taxon>
        <taxon>Fusobacteriati</taxon>
        <taxon>Fusobacteriota</taxon>
        <taxon>Fusobacteriia</taxon>
        <taxon>Fusobacteriales</taxon>
        <taxon>Leptotrichiaceae</taxon>
        <taxon>Streptobacillus</taxon>
    </lineage>
</organism>
<dbReference type="STRING" id="519441.Smon_0868"/>
<gene>
    <name evidence="1" type="ordered locus">Smon_0868</name>
</gene>
<keyword evidence="2" id="KW-1185">Reference proteome</keyword>
<reference evidence="1 2" key="1">
    <citation type="journal article" date="2009" name="Stand. Genomic Sci.">
        <title>Complete genome sequence of Streptobacillus moniliformis type strain (9901T).</title>
        <authorList>
            <person name="Nolan M."/>
            <person name="Gronow S."/>
            <person name="Lapidus A."/>
            <person name="Ivanova N."/>
            <person name="Copeland A."/>
            <person name="Lucas S."/>
            <person name="Del Rio T.G."/>
            <person name="Chen F."/>
            <person name="Tice H."/>
            <person name="Pitluck S."/>
            <person name="Cheng J.F."/>
            <person name="Sims D."/>
            <person name="Meincke L."/>
            <person name="Bruce D."/>
            <person name="Goodwin L."/>
            <person name="Brettin T."/>
            <person name="Han C."/>
            <person name="Detter J.C."/>
            <person name="Ovchinikova G."/>
            <person name="Pati A."/>
            <person name="Mavromatis K."/>
            <person name="Mikhailova N."/>
            <person name="Chen A."/>
            <person name="Palaniappan K."/>
            <person name="Land M."/>
            <person name="Hauser L."/>
            <person name="Chang Y.J."/>
            <person name="Jeffries C.D."/>
            <person name="Rohde M."/>
            <person name="Sproer C."/>
            <person name="Goker M."/>
            <person name="Bristow J."/>
            <person name="Eisen J.A."/>
            <person name="Markowitz V."/>
            <person name="Hugenholtz P."/>
            <person name="Kyrpides N.C."/>
            <person name="Klenk H.P."/>
            <person name="Chain P."/>
        </authorList>
    </citation>
    <scope>NUCLEOTIDE SEQUENCE [LARGE SCALE GENOMIC DNA]</scope>
    <source>
        <strain evidence="2">ATCC 14647 / DSM 12112 / NCTC 10651 / 9901</strain>
    </source>
</reference>
<dbReference type="EMBL" id="CP001779">
    <property type="protein sequence ID" value="ACZ01335.1"/>
    <property type="molecule type" value="Genomic_DNA"/>
</dbReference>
<dbReference type="RefSeq" id="WP_012858884.1">
    <property type="nucleotide sequence ID" value="NC_013515.1"/>
</dbReference>